<dbReference type="Proteomes" id="UP001596043">
    <property type="component" value="Unassembled WGS sequence"/>
</dbReference>
<name>A0ABV9HWU5_9FLAO</name>
<gene>
    <name evidence="2" type="ORF">ACFO3O_11985</name>
</gene>
<keyword evidence="1" id="KW-0732">Signal</keyword>
<sequence length="1238" mass="137730">MIKKSCYLSIFCILALGFNSLQAQETASQAEFDYEAELNRSVPIPNSPEAEAFTQYGNTPVNMYAGTPEIGIPIYTHQGRELHLPVNLSYDASGIKVEQLATSAGLGWNLAVGGRISRVTNGLPDDYITAGVTPYLSFWNNDVQNKMIVYKNESTLFANQQGVVDYFDFMNSININEYDTQPDYYSLNAIGINDYIAFDVNTRQAYALNNPHIEVTFTTTAAGANGMRSIMGWTVIGADGTKYYFEAAEVTDYDGNDTRIFDVYKTYNSSWVLTKVESANRRDIYIFNYTKLAPWAQNFSVSGYSSYTYTIDENTPANVPSPPFVTSFVPSIKIEQQRLDNITHNGKEIVSISYQNRYDIGASDAIDKIIIKDGATQEYKIYDFLTSYFGINDSQSPVGQQAADIRLKLNGIDIRSNTNDLYQKYRFEYFSPDQVPSVGSKSQDYMGYFNGKSNSVLFPEVTVGQHTFGGADRSINFSNAIKGTLSRIYYPTGGYTDFEFESHTTPANQSDLNETTHTQYYANQSLLGYIDNNVSCTDPDSFCECGSGWCNDEYGPGRSPNFSNTTFDIQEAGNYTLKYFETISSSGNVPSGGTGIRAYAFKVSNATSCGPNPILDIDQILNPNGNGELLINNADVIFSKYADQSQLDIDDEMSVFLTPGCYQILLVNPNNQITQFMQVSRIETTIDSPAELADVQRAGIRIKTIKDYTATNTLATEKEYLYKVDKITNGNSSGNIIFNPQFYTINNGVSLSGIDEGCQIIDAISITVTGSSSGGSQPHVAYSRVYEILKKGTSVEDNGGYTRHDFYIDQNTGLHSSGVPPNVSSYKPQLAVGKQTRNTVFDALDIAVQEVVSEYATSSNAYQYFGSFGLYVVNKPEKNFDLLVSKPYLSGYTYDFSQKDYGVYSTGGGGGGDAEGACAYVYPDVTQLGWNLHITSYVPSFELRSSAVQGFVGGMIHQESTQFFGNGSDNKQLQTTQDYEYDDTIGHLVRRKISTLETDEQVTQEYVYSLELNDPVYLQMQTRNQLQMPVEVTTTANDAKSKRKSNYRAIGNGFYPTSIEITNDLINPSTGATSNHPDEKRIYFEYYSDGNIKMSYQLDISSGSTPTATEQVNKIAYVWGYDNRYPIAKVVNASHSEIASYVSSLVTLAQADNDRTIGNLGNEGALRQALDGMRNDPALFHTQITTYTYDPLIGITSMTDPRGYTMYYDYDTLYRFKYVKDADGNILSENEYNYRYNN</sequence>
<evidence type="ECO:0008006" key="4">
    <source>
        <dbReference type="Google" id="ProtNLM"/>
    </source>
</evidence>
<dbReference type="RefSeq" id="WP_379979085.1">
    <property type="nucleotide sequence ID" value="NZ_JBHSFV010000007.1"/>
</dbReference>
<feature type="signal peptide" evidence="1">
    <location>
        <begin position="1"/>
        <end position="23"/>
    </location>
</feature>
<organism evidence="2 3">
    <name type="scientific">Dokdonia ponticola</name>
    <dbReference type="NCBI Taxonomy" id="2041041"/>
    <lineage>
        <taxon>Bacteria</taxon>
        <taxon>Pseudomonadati</taxon>
        <taxon>Bacteroidota</taxon>
        <taxon>Flavobacteriia</taxon>
        <taxon>Flavobacteriales</taxon>
        <taxon>Flavobacteriaceae</taxon>
        <taxon>Dokdonia</taxon>
    </lineage>
</organism>
<comment type="caution">
    <text evidence="2">The sequence shown here is derived from an EMBL/GenBank/DDBJ whole genome shotgun (WGS) entry which is preliminary data.</text>
</comment>
<accession>A0ABV9HWU5</accession>
<protein>
    <recommendedName>
        <fullName evidence="4">YD repeat-containing protein</fullName>
    </recommendedName>
</protein>
<reference evidence="3" key="1">
    <citation type="journal article" date="2019" name="Int. J. Syst. Evol. Microbiol.">
        <title>The Global Catalogue of Microorganisms (GCM) 10K type strain sequencing project: providing services to taxonomists for standard genome sequencing and annotation.</title>
        <authorList>
            <consortium name="The Broad Institute Genomics Platform"/>
            <consortium name="The Broad Institute Genome Sequencing Center for Infectious Disease"/>
            <person name="Wu L."/>
            <person name="Ma J."/>
        </authorList>
    </citation>
    <scope>NUCLEOTIDE SEQUENCE [LARGE SCALE GENOMIC DNA]</scope>
    <source>
        <strain evidence="3">YJ-61-S</strain>
    </source>
</reference>
<keyword evidence="3" id="KW-1185">Reference proteome</keyword>
<evidence type="ECO:0000313" key="3">
    <source>
        <dbReference type="Proteomes" id="UP001596043"/>
    </source>
</evidence>
<dbReference type="EMBL" id="JBHSFV010000007">
    <property type="protein sequence ID" value="MFC4634634.1"/>
    <property type="molecule type" value="Genomic_DNA"/>
</dbReference>
<evidence type="ECO:0000256" key="1">
    <source>
        <dbReference type="SAM" id="SignalP"/>
    </source>
</evidence>
<proteinExistence type="predicted"/>
<evidence type="ECO:0000313" key="2">
    <source>
        <dbReference type="EMBL" id="MFC4634634.1"/>
    </source>
</evidence>
<feature type="chain" id="PRO_5045888597" description="YD repeat-containing protein" evidence="1">
    <location>
        <begin position="24"/>
        <end position="1238"/>
    </location>
</feature>